<keyword evidence="4" id="KW-0798">TonB box</keyword>
<dbReference type="PANTHER" id="PTHR40980">
    <property type="entry name" value="PLUG DOMAIN-CONTAINING PROTEIN"/>
    <property type="match status" value="1"/>
</dbReference>
<keyword evidence="3" id="KW-0998">Cell outer membrane</keyword>
<gene>
    <name evidence="8" type="ORF">AW736_10000</name>
</gene>
<comment type="similarity">
    <text evidence="4">Belongs to the TonB-dependent receptor family.</text>
</comment>
<evidence type="ECO:0000256" key="2">
    <source>
        <dbReference type="ARBA" id="ARBA00023136"/>
    </source>
</evidence>
<comment type="caution">
    <text evidence="8">The sequence shown here is derived from an EMBL/GenBank/DDBJ whole genome shotgun (WGS) entry which is preliminary data.</text>
</comment>
<protein>
    <recommendedName>
        <fullName evidence="10">Secretin/TonB short N-terminal domain-containing protein</fullName>
    </recommendedName>
</protein>
<dbReference type="InterPro" id="IPR000531">
    <property type="entry name" value="Beta-barrel_TonB"/>
</dbReference>
<dbReference type="InterPro" id="IPR037066">
    <property type="entry name" value="Plug_dom_sf"/>
</dbReference>
<evidence type="ECO:0000256" key="1">
    <source>
        <dbReference type="ARBA" id="ARBA00004442"/>
    </source>
</evidence>
<dbReference type="GO" id="GO:0009279">
    <property type="term" value="C:cell outer membrane"/>
    <property type="evidence" value="ECO:0007669"/>
    <property type="project" value="UniProtKB-SubCell"/>
</dbReference>
<dbReference type="Pfam" id="PF00593">
    <property type="entry name" value="TonB_dep_Rec_b-barrel"/>
    <property type="match status" value="1"/>
</dbReference>
<evidence type="ECO:0008006" key="10">
    <source>
        <dbReference type="Google" id="ProtNLM"/>
    </source>
</evidence>
<dbReference type="Gene3D" id="2.40.170.20">
    <property type="entry name" value="TonB-dependent receptor, beta-barrel domain"/>
    <property type="match status" value="1"/>
</dbReference>
<feature type="domain" description="TonB-dependent receptor plug" evidence="7">
    <location>
        <begin position="178"/>
        <end position="278"/>
    </location>
</feature>
<evidence type="ECO:0000313" key="9">
    <source>
        <dbReference type="Proteomes" id="UP000078486"/>
    </source>
</evidence>
<dbReference type="Gene3D" id="2.170.130.10">
    <property type="entry name" value="TonB-dependent receptor, plug domain"/>
    <property type="match status" value="1"/>
</dbReference>
<keyword evidence="2 4" id="KW-0472">Membrane</keyword>
<sequence>MNASFYCRHARPLRNPRHRLALLLAVLLAPFLAAEPFDYARDPELAAARVNITESPVTLGALLDLCERQTRFKFVYAKSSVPLDAGVDLPVAGGQRLSSVLAAASAQTAVVFKRQNNQIGLRLRRDDDQVAPPPPSGADAPKNTATADGVVAMEKYQVTSSVLRANTRELFTEMRRGSAISIETLSAEDMARFIGSDVSDLMIRIPGVSTSVVGNFAVVRGLSERYNTVTFNGLVLPSSDPERQSTELDQFPSRLLDGIVVYKNFSPELPGNLSGGGVELKPLSFPSKRILSLTLGGSFDEGFFSGGDFLTYKTGGHNDLWALGTRDRISTDDVFKLPSDGIAPSADNPFTDQRKRLPFGPKFGFVYGDTFKLGSEARLGVSVGFSYDSSYGTETGSANEGSTFSAQVRTNADGKRELYAYFSGGLRSSYDYIESEADVSLGFLANAAFTWNPWNRISLTGFASLTGIDTARHEYNMVEVNGDMPTPEAAADPARGITLEETHYRWRDRLDYRERFLGALVLAGDHVFPAARDGTLTWSAGLAEASQDQPDSRKILYTRPYGQDYYELRTGTDMDGSITRQWRKTEEEQETFQVSWKQPLGRGASFTFGATVSRTDRTYSERLGSATVAPLTDPPRHRPFDDPSDIWEYARTTLRASSTVDQKRSINALFLKAETPLFSRRLRLSGGLRFEQTRLSASGFGLVPGSTLSSLVHYTNGTVSSRGYFGDVDFRGLTEAEQEELASPDIDQVDLLPMAGLTWNPIDPLTFRLTASKTVARPSLREIGNYYTWNFDTDRYQHGNGFLQVSDVRNLDFRAEYFFGQGDLVALSLFYKTIERPIELGTVPFPTSNGGKAETWFNNNHTARLHGMEFEFRKNLGFLGDALSGLSLGGNASWIDAQVAPVQFTTTMGSVRSEKNYSYPYDPERRLYDQPEWLANLDFTWEIRRWGSSFTLAWFATDRVLSSVERDFDEYLDSHERFDLSCTQRLGKRFALKLSVRNLFDPERRRIRDKDQTGGAIIVDRRWHDGRSYTAQITAEF</sequence>
<dbReference type="EMBL" id="LRRQ01000075">
    <property type="protein sequence ID" value="OAM90100.1"/>
    <property type="molecule type" value="Genomic_DNA"/>
</dbReference>
<dbReference type="RefSeq" id="WP_068770130.1">
    <property type="nucleotide sequence ID" value="NZ_CP109796.1"/>
</dbReference>
<proteinExistence type="inferred from homology"/>
<dbReference type="PANTHER" id="PTHR40980:SF4">
    <property type="entry name" value="TONB-DEPENDENT RECEPTOR-LIKE BETA-BARREL DOMAIN-CONTAINING PROTEIN"/>
    <property type="match status" value="1"/>
</dbReference>
<dbReference type="STRING" id="1184151.AW736_10000"/>
<keyword evidence="9" id="KW-1185">Reference proteome</keyword>
<feature type="region of interest" description="Disordered" evidence="5">
    <location>
        <begin position="122"/>
        <end position="144"/>
    </location>
</feature>
<dbReference type="OrthoDB" id="9768470at2"/>
<evidence type="ECO:0000256" key="5">
    <source>
        <dbReference type="SAM" id="MobiDB-lite"/>
    </source>
</evidence>
<evidence type="ECO:0000259" key="7">
    <source>
        <dbReference type="Pfam" id="PF07715"/>
    </source>
</evidence>
<dbReference type="InterPro" id="IPR012910">
    <property type="entry name" value="Plug_dom"/>
</dbReference>
<feature type="domain" description="TonB-dependent receptor-like beta-barrel" evidence="6">
    <location>
        <begin position="507"/>
        <end position="999"/>
    </location>
</feature>
<comment type="subcellular location">
    <subcellularLocation>
        <location evidence="1 4">Cell outer membrane</location>
    </subcellularLocation>
</comment>
<dbReference type="InterPro" id="IPR036942">
    <property type="entry name" value="Beta-barrel_TonB_sf"/>
</dbReference>
<evidence type="ECO:0000256" key="3">
    <source>
        <dbReference type="ARBA" id="ARBA00023237"/>
    </source>
</evidence>
<accession>A0A178IJN4</accession>
<organism evidence="8 9">
    <name type="scientific">Termitidicoccus mucosus</name>
    <dbReference type="NCBI Taxonomy" id="1184151"/>
    <lineage>
        <taxon>Bacteria</taxon>
        <taxon>Pseudomonadati</taxon>
        <taxon>Verrucomicrobiota</taxon>
        <taxon>Opitutia</taxon>
        <taxon>Opitutales</taxon>
        <taxon>Opitutaceae</taxon>
        <taxon>Termitidicoccus</taxon>
    </lineage>
</organism>
<dbReference type="Pfam" id="PF07715">
    <property type="entry name" value="Plug"/>
    <property type="match status" value="1"/>
</dbReference>
<name>A0A178IJN4_9BACT</name>
<dbReference type="AlphaFoldDB" id="A0A178IJN4"/>
<evidence type="ECO:0000313" key="8">
    <source>
        <dbReference type="EMBL" id="OAM90100.1"/>
    </source>
</evidence>
<evidence type="ECO:0000259" key="6">
    <source>
        <dbReference type="Pfam" id="PF00593"/>
    </source>
</evidence>
<reference evidence="8 9" key="1">
    <citation type="submission" date="2016-01" db="EMBL/GenBank/DDBJ databases">
        <title>High potential of lignocellulose degradation of a new Verrucomicrobia species.</title>
        <authorList>
            <person name="Wang Y."/>
            <person name="Shi Y."/>
            <person name="Qiu Z."/>
            <person name="Liu S."/>
            <person name="Yang H."/>
        </authorList>
    </citation>
    <scope>NUCLEOTIDE SEQUENCE [LARGE SCALE GENOMIC DNA]</scope>
    <source>
        <strain evidence="8 9">TSB47</strain>
    </source>
</reference>
<evidence type="ECO:0000256" key="4">
    <source>
        <dbReference type="RuleBase" id="RU003357"/>
    </source>
</evidence>
<dbReference type="Proteomes" id="UP000078486">
    <property type="component" value="Unassembled WGS sequence"/>
</dbReference>
<dbReference type="SUPFAM" id="SSF56935">
    <property type="entry name" value="Porins"/>
    <property type="match status" value="1"/>
</dbReference>